<keyword evidence="1" id="KW-0732">Signal</keyword>
<name>A0A543FIF4_9NOCA</name>
<feature type="signal peptide" evidence="1">
    <location>
        <begin position="1"/>
        <end position="21"/>
    </location>
</feature>
<feature type="domain" description="DUF1214" evidence="2">
    <location>
        <begin position="359"/>
        <end position="457"/>
    </location>
</feature>
<evidence type="ECO:0000313" key="4">
    <source>
        <dbReference type="EMBL" id="TQM33621.1"/>
    </source>
</evidence>
<evidence type="ECO:0000259" key="3">
    <source>
        <dbReference type="Pfam" id="PF06863"/>
    </source>
</evidence>
<dbReference type="SUPFAM" id="SSF160935">
    <property type="entry name" value="VPA0735-like"/>
    <property type="match status" value="1"/>
</dbReference>
<dbReference type="PROSITE" id="PS51257">
    <property type="entry name" value="PROKAR_LIPOPROTEIN"/>
    <property type="match status" value="1"/>
</dbReference>
<gene>
    <name evidence="4" type="ORF">FB390_5357</name>
</gene>
<dbReference type="AlphaFoldDB" id="A0A543FIF4"/>
<feature type="chain" id="PRO_5022036331" description="DUF1254 domain-containing protein" evidence="1">
    <location>
        <begin position="22"/>
        <end position="474"/>
    </location>
</feature>
<sequence>MTKNFGVVDRRSLFGIGAALAASVAVSACDSDEKSSTNTATSGTSPSNDPTAVAADAYVFGYPLVLMDATRAAAGPANVFVHADQLPTPADRTVVRMNLDTLYSQAWLDLRAEPLVLQVPEMEPDRYWLMQMLDAWTNTVHNPSSARPKVRSGQQTPPFTYLLTGPGWSGEVPPDMTQLAMPTNTVWVIGRVQVDGDADIAAVRAIQQKMKLAPLSAWQADSDRATPGVTAEVGQPSANPSKQVADMDGPTFFAKFSALMMVDPPAPDDQPAMLRFATLGITPGGTPTADAAVLDAGAQSAKEQIADYQDPQIRAANGWKYSTDLGAYGTNYPLRAKTARFALGANLPEDALYPSLTGTADANGAAQRFRLHFAADQFPPVDAFWSITAYDADSFLIPNPANIYAVGHQIPITKNADGSADIAVQNADPGGSVPVGNWLPIPASGKFSLSMRLYAPKPEAAEGKWEPPALENVT</sequence>
<dbReference type="RefSeq" id="WP_141811365.1">
    <property type="nucleotide sequence ID" value="NZ_VFPG01000001.1"/>
</dbReference>
<dbReference type="InterPro" id="IPR037050">
    <property type="entry name" value="DUF1254_sf"/>
</dbReference>
<evidence type="ECO:0000259" key="2">
    <source>
        <dbReference type="Pfam" id="PF06742"/>
    </source>
</evidence>
<dbReference type="Proteomes" id="UP000316331">
    <property type="component" value="Unassembled WGS sequence"/>
</dbReference>
<dbReference type="PANTHER" id="PTHR36509">
    <property type="entry name" value="BLL3101 PROTEIN"/>
    <property type="match status" value="1"/>
</dbReference>
<accession>A0A543FIF4</accession>
<dbReference type="OrthoDB" id="40820at2"/>
<feature type="domain" description="DUF1254" evidence="3">
    <location>
        <begin position="78"/>
        <end position="214"/>
    </location>
</feature>
<dbReference type="Pfam" id="PF06742">
    <property type="entry name" value="DUF1214"/>
    <property type="match status" value="1"/>
</dbReference>
<dbReference type="Pfam" id="PF06863">
    <property type="entry name" value="DUF1254"/>
    <property type="match status" value="1"/>
</dbReference>
<dbReference type="InterPro" id="IPR037049">
    <property type="entry name" value="DUF1214_C_sf"/>
</dbReference>
<evidence type="ECO:0008006" key="6">
    <source>
        <dbReference type="Google" id="ProtNLM"/>
    </source>
</evidence>
<proteinExistence type="predicted"/>
<organism evidence="4 5">
    <name type="scientific">Nocardia bhagyanarayanae</name>
    <dbReference type="NCBI Taxonomy" id="1215925"/>
    <lineage>
        <taxon>Bacteria</taxon>
        <taxon>Bacillati</taxon>
        <taxon>Actinomycetota</taxon>
        <taxon>Actinomycetes</taxon>
        <taxon>Mycobacteriales</taxon>
        <taxon>Nocardiaceae</taxon>
        <taxon>Nocardia</taxon>
    </lineage>
</organism>
<dbReference type="PANTHER" id="PTHR36509:SF2">
    <property type="entry name" value="BLL3101 PROTEIN"/>
    <property type="match status" value="1"/>
</dbReference>
<comment type="caution">
    <text evidence="4">The sequence shown here is derived from an EMBL/GenBank/DDBJ whole genome shotgun (WGS) entry which is preliminary data.</text>
</comment>
<protein>
    <recommendedName>
        <fullName evidence="6">DUF1254 domain-containing protein</fullName>
    </recommendedName>
</protein>
<dbReference type="Gene3D" id="2.60.40.1610">
    <property type="entry name" value="Domain of unknown function DUF1254"/>
    <property type="match status" value="1"/>
</dbReference>
<evidence type="ECO:0000256" key="1">
    <source>
        <dbReference type="SAM" id="SignalP"/>
    </source>
</evidence>
<evidence type="ECO:0000313" key="5">
    <source>
        <dbReference type="Proteomes" id="UP000316331"/>
    </source>
</evidence>
<dbReference type="EMBL" id="VFPG01000001">
    <property type="protein sequence ID" value="TQM33621.1"/>
    <property type="molecule type" value="Genomic_DNA"/>
</dbReference>
<keyword evidence="5" id="KW-1185">Reference proteome</keyword>
<dbReference type="InterPro" id="IPR010621">
    <property type="entry name" value="DUF1214"/>
</dbReference>
<reference evidence="4 5" key="1">
    <citation type="submission" date="2019-06" db="EMBL/GenBank/DDBJ databases">
        <title>Sequencing the genomes of 1000 actinobacteria strains.</title>
        <authorList>
            <person name="Klenk H.-P."/>
        </authorList>
    </citation>
    <scope>NUCLEOTIDE SEQUENCE [LARGE SCALE GENOMIC DNA]</scope>
    <source>
        <strain evidence="4 5">DSM 103495</strain>
    </source>
</reference>
<dbReference type="Gene3D" id="2.60.120.600">
    <property type="entry name" value="Domain of unknown function DUF1214, C-terminal domain"/>
    <property type="match status" value="1"/>
</dbReference>
<dbReference type="InterPro" id="IPR010679">
    <property type="entry name" value="DUF1254"/>
</dbReference>